<dbReference type="OrthoDB" id="3219396at2759"/>
<evidence type="ECO:0008006" key="3">
    <source>
        <dbReference type="Google" id="ProtNLM"/>
    </source>
</evidence>
<accession>A0A8K0TQL6</accession>
<dbReference type="Proteomes" id="UP000813385">
    <property type="component" value="Unassembled WGS sequence"/>
</dbReference>
<evidence type="ECO:0000313" key="1">
    <source>
        <dbReference type="EMBL" id="KAH7376689.1"/>
    </source>
</evidence>
<evidence type="ECO:0000313" key="2">
    <source>
        <dbReference type="Proteomes" id="UP000813385"/>
    </source>
</evidence>
<proteinExistence type="predicted"/>
<reference evidence="1" key="1">
    <citation type="journal article" date="2021" name="Nat. Commun.">
        <title>Genetic determinants of endophytism in the Arabidopsis root mycobiome.</title>
        <authorList>
            <person name="Mesny F."/>
            <person name="Miyauchi S."/>
            <person name="Thiergart T."/>
            <person name="Pickel B."/>
            <person name="Atanasova L."/>
            <person name="Karlsson M."/>
            <person name="Huettel B."/>
            <person name="Barry K.W."/>
            <person name="Haridas S."/>
            <person name="Chen C."/>
            <person name="Bauer D."/>
            <person name="Andreopoulos W."/>
            <person name="Pangilinan J."/>
            <person name="LaButti K."/>
            <person name="Riley R."/>
            <person name="Lipzen A."/>
            <person name="Clum A."/>
            <person name="Drula E."/>
            <person name="Henrissat B."/>
            <person name="Kohler A."/>
            <person name="Grigoriev I.V."/>
            <person name="Martin F.M."/>
            <person name="Hacquard S."/>
        </authorList>
    </citation>
    <scope>NUCLEOTIDE SEQUENCE</scope>
    <source>
        <strain evidence="1">MPI-CAGE-AT-0016</strain>
    </source>
</reference>
<organism evidence="1 2">
    <name type="scientific">Plectosphaerella cucumerina</name>
    <dbReference type="NCBI Taxonomy" id="40658"/>
    <lineage>
        <taxon>Eukaryota</taxon>
        <taxon>Fungi</taxon>
        <taxon>Dikarya</taxon>
        <taxon>Ascomycota</taxon>
        <taxon>Pezizomycotina</taxon>
        <taxon>Sordariomycetes</taxon>
        <taxon>Hypocreomycetidae</taxon>
        <taxon>Glomerellales</taxon>
        <taxon>Plectosphaerellaceae</taxon>
        <taxon>Plectosphaerella</taxon>
    </lineage>
</organism>
<name>A0A8K0TQL6_9PEZI</name>
<comment type="caution">
    <text evidence="1">The sequence shown here is derived from an EMBL/GenBank/DDBJ whole genome shotgun (WGS) entry which is preliminary data.</text>
</comment>
<protein>
    <recommendedName>
        <fullName evidence="3">F-box domain-containing protein</fullName>
    </recommendedName>
</protein>
<keyword evidence="2" id="KW-1185">Reference proteome</keyword>
<dbReference type="EMBL" id="JAGPXD010000001">
    <property type="protein sequence ID" value="KAH7376689.1"/>
    <property type="molecule type" value="Genomic_DNA"/>
</dbReference>
<dbReference type="AlphaFoldDB" id="A0A8K0TQL6"/>
<sequence length="435" mass="50698">MALRPSTNDFTSAAEAPFTDASSVEPQWATNRRLNDTESPLCRLPNELLLKIMRAASEDHVTLYMLRQACHSFAKLFGDAVFKYFHERDFSLILGQNKEKVKLHGLPLMAFRARVIDVFFSGHKCYARQLLRRDSEPEMVETTCPDTGEVRLEKRNMGELVLCDYCADDPRPEKNFHRRDEFPPSQEKLSDEYHRACEMWFGYVNACSHCNYHGRHMQQDRLNRVDLVDHYLDRRSGDEDPICLWECTTCFNDLCPEGIDICETFRSTMRPAILWHERGDFTYQQYDVLYEWKMPLFCNLLPSEKPAAITLSMVKERLEELSKGPYEDLIRMSIGPDVSFRDEVFVKPFDETRLTITHDNGKLCGRGSLDFDERNRRSGNHDRIDAGWSIEDGDLYLNLSCTFWCASQEFNRENGYGESHRFYYGEDESESDGSE</sequence>
<gene>
    <name evidence="1" type="ORF">B0T11DRAFT_346819</name>
</gene>